<dbReference type="STRING" id="1618671.UY67_C0036G0012"/>
<dbReference type="AlphaFoldDB" id="A0A0G1Z5K1"/>
<dbReference type="Proteomes" id="UP000034273">
    <property type="component" value="Unassembled WGS sequence"/>
</dbReference>
<sequence>MIEPRIKKLEYTLEAMGYSSSPNESTLRIIGFLHRTESKAVQLRLWETTYQSNFQYVSEALEKVIRAMAERGHKKI</sequence>
<evidence type="ECO:0000313" key="2">
    <source>
        <dbReference type="Proteomes" id="UP000034273"/>
    </source>
</evidence>
<comment type="caution">
    <text evidence="1">The sequence shown here is derived from an EMBL/GenBank/DDBJ whole genome shotgun (WGS) entry which is preliminary data.</text>
</comment>
<proteinExistence type="predicted"/>
<dbReference type="EMBL" id="LCQW01000036">
    <property type="protein sequence ID" value="KKW22762.1"/>
    <property type="molecule type" value="Genomic_DNA"/>
</dbReference>
<accession>A0A0G1Z5K1</accession>
<gene>
    <name evidence="1" type="ORF">UY67_C0036G0012</name>
</gene>
<reference evidence="1 2" key="1">
    <citation type="journal article" date="2015" name="Nature">
        <title>rRNA introns, odd ribosomes, and small enigmatic genomes across a large radiation of phyla.</title>
        <authorList>
            <person name="Brown C.T."/>
            <person name="Hug L.A."/>
            <person name="Thomas B.C."/>
            <person name="Sharon I."/>
            <person name="Castelle C.J."/>
            <person name="Singh A."/>
            <person name="Wilkins M.J."/>
            <person name="Williams K.H."/>
            <person name="Banfield J.F."/>
        </authorList>
    </citation>
    <scope>NUCLEOTIDE SEQUENCE [LARGE SCALE GENOMIC DNA]</scope>
</reference>
<name>A0A0G1Z5K1_9BACT</name>
<protein>
    <submittedName>
        <fullName evidence="1">Uncharacterized protein</fullName>
    </submittedName>
</protein>
<evidence type="ECO:0000313" key="1">
    <source>
        <dbReference type="EMBL" id="KKW22762.1"/>
    </source>
</evidence>
<organism evidence="1 2">
    <name type="scientific">Candidatus Kaiserbacteria bacterium GW2011_GWA2_52_12</name>
    <dbReference type="NCBI Taxonomy" id="1618671"/>
    <lineage>
        <taxon>Bacteria</taxon>
        <taxon>Candidatus Kaiseribacteriota</taxon>
    </lineage>
</organism>